<organism evidence="2">
    <name type="scientific">Tetraselmis sp. GSL018</name>
    <dbReference type="NCBI Taxonomy" id="582737"/>
    <lineage>
        <taxon>Eukaryota</taxon>
        <taxon>Viridiplantae</taxon>
        <taxon>Chlorophyta</taxon>
        <taxon>core chlorophytes</taxon>
        <taxon>Chlorodendrophyceae</taxon>
        <taxon>Chlorodendrales</taxon>
        <taxon>Chlorodendraceae</taxon>
        <taxon>Tetraselmis</taxon>
    </lineage>
</organism>
<feature type="compositionally biased region" description="Basic and acidic residues" evidence="1">
    <location>
        <begin position="59"/>
        <end position="68"/>
    </location>
</feature>
<evidence type="ECO:0000256" key="1">
    <source>
        <dbReference type="SAM" id="MobiDB-lite"/>
    </source>
</evidence>
<gene>
    <name evidence="2" type="ORF">TSPGSL018_12795</name>
</gene>
<proteinExistence type="predicted"/>
<evidence type="ECO:0000313" key="2">
    <source>
        <dbReference type="EMBL" id="JAC79403.1"/>
    </source>
</evidence>
<feature type="region of interest" description="Disordered" evidence="1">
    <location>
        <begin position="39"/>
        <end position="68"/>
    </location>
</feature>
<dbReference type="EMBL" id="GBEZ01005959">
    <property type="protein sequence ID" value="JAC79403.1"/>
    <property type="molecule type" value="Transcribed_RNA"/>
</dbReference>
<feature type="region of interest" description="Disordered" evidence="1">
    <location>
        <begin position="1"/>
        <end position="26"/>
    </location>
</feature>
<sequence>DEIQSDEQEMERPCRFNEAGADASQDPFLKGLQTTVALHAVSPQQTDETRPSRRRGKRTQREGDYRFI</sequence>
<accession>A0A061S565</accession>
<feature type="non-terminal residue" evidence="2">
    <location>
        <position position="1"/>
    </location>
</feature>
<reference evidence="2" key="1">
    <citation type="submission" date="2014-05" db="EMBL/GenBank/DDBJ databases">
        <title>The transcriptome of the halophilic microalga Tetraselmis sp. GSL018 isolated from the Great Salt Lake, Utah.</title>
        <authorList>
            <person name="Jinkerson R.E."/>
            <person name="D'Adamo S."/>
            <person name="Posewitz M.C."/>
        </authorList>
    </citation>
    <scope>NUCLEOTIDE SEQUENCE</scope>
    <source>
        <strain evidence="2">GSL018</strain>
    </source>
</reference>
<name>A0A061S565_9CHLO</name>
<protein>
    <submittedName>
        <fullName evidence="2">Uncharacterized protein</fullName>
    </submittedName>
</protein>
<dbReference type="AlphaFoldDB" id="A0A061S565"/>